<evidence type="ECO:0000259" key="11">
    <source>
        <dbReference type="Pfam" id="PF04452"/>
    </source>
</evidence>
<comment type="function">
    <text evidence="8 10">Specifically methylates the N3 position of the uracil ring of uridine 1498 (m3U1498) in 16S rRNA. Acts on the fully assembled 30S ribosomal subunit.</text>
</comment>
<keyword evidence="14" id="KW-1185">Reference proteome</keyword>
<sequence>MIILGSFDSIKIYCIIDFMNLQGGNRFFFEFSGEEGFLSEEESFHLIKVLRKKQGDRLFLIDGQGKEFEAEIKEIVKDGKTLKARVQILKLLREEKPRTPKVIGILPVLKKEKTEWLVEKGTELGVDIFVPFYSRFSVAKPSKNLIPRLINKAKQALKQSGRLFMPEILSPVELKAFLKDFPWKESLKLVGGLDSSLKVEELCIKLKETHTVVFITGPEGGFEKTEEELLSKVGFLFLSLGPYVLRAETAFLGLASVISFLSLSMD</sequence>
<dbReference type="InterPro" id="IPR029028">
    <property type="entry name" value="Alpha/beta_knot_MTases"/>
</dbReference>
<evidence type="ECO:0000313" key="14">
    <source>
        <dbReference type="Proteomes" id="UP000028481"/>
    </source>
</evidence>
<dbReference type="InterPro" id="IPR046886">
    <property type="entry name" value="RsmE_MTase_dom"/>
</dbReference>
<dbReference type="InterPro" id="IPR046887">
    <property type="entry name" value="RsmE_PUA-like"/>
</dbReference>
<dbReference type="InterPro" id="IPR015947">
    <property type="entry name" value="PUA-like_sf"/>
</dbReference>
<keyword evidence="3 10" id="KW-0963">Cytoplasm</keyword>
<keyword evidence="5 10" id="KW-0489">Methyltransferase</keyword>
<dbReference type="InterPro" id="IPR006700">
    <property type="entry name" value="RsmE"/>
</dbReference>
<dbReference type="Gene3D" id="3.40.1280.10">
    <property type="match status" value="1"/>
</dbReference>
<comment type="subcellular location">
    <subcellularLocation>
        <location evidence="1 10">Cytoplasm</location>
    </subcellularLocation>
</comment>
<evidence type="ECO:0000256" key="5">
    <source>
        <dbReference type="ARBA" id="ARBA00022603"/>
    </source>
</evidence>
<dbReference type="Pfam" id="PF20260">
    <property type="entry name" value="PUA_4"/>
    <property type="match status" value="1"/>
</dbReference>
<dbReference type="GO" id="GO:0005737">
    <property type="term" value="C:cytoplasm"/>
    <property type="evidence" value="ECO:0007669"/>
    <property type="project" value="UniProtKB-SubCell"/>
</dbReference>
<evidence type="ECO:0000256" key="4">
    <source>
        <dbReference type="ARBA" id="ARBA00022552"/>
    </source>
</evidence>
<evidence type="ECO:0000259" key="12">
    <source>
        <dbReference type="Pfam" id="PF20260"/>
    </source>
</evidence>
<dbReference type="Pfam" id="PF04452">
    <property type="entry name" value="Methyltrans_RNA"/>
    <property type="match status" value="1"/>
</dbReference>
<dbReference type="InterPro" id="IPR029026">
    <property type="entry name" value="tRNA_m1G_MTases_N"/>
</dbReference>
<name>A0A075X164_9BACT</name>
<dbReference type="PANTHER" id="PTHR30027:SF3">
    <property type="entry name" value="16S RRNA (URACIL(1498)-N(3))-METHYLTRANSFERASE"/>
    <property type="match status" value="1"/>
</dbReference>
<dbReference type="CDD" id="cd18084">
    <property type="entry name" value="RsmE-like"/>
    <property type="match status" value="1"/>
</dbReference>
<dbReference type="PIRSF" id="PIRSF015601">
    <property type="entry name" value="MTase_slr0722"/>
    <property type="match status" value="1"/>
</dbReference>
<evidence type="ECO:0000256" key="10">
    <source>
        <dbReference type="PIRNR" id="PIRNR015601"/>
    </source>
</evidence>
<dbReference type="GO" id="GO:0070475">
    <property type="term" value="P:rRNA base methylation"/>
    <property type="evidence" value="ECO:0007669"/>
    <property type="project" value="TreeGrafter"/>
</dbReference>
<evidence type="ECO:0000256" key="8">
    <source>
        <dbReference type="ARBA" id="ARBA00025699"/>
    </source>
</evidence>
<evidence type="ECO:0000256" key="6">
    <source>
        <dbReference type="ARBA" id="ARBA00022679"/>
    </source>
</evidence>
<protein>
    <recommendedName>
        <fullName evidence="10">Ribosomal RNA small subunit methyltransferase E</fullName>
        <ecNumber evidence="10">2.1.1.193</ecNumber>
    </recommendedName>
</protein>
<keyword evidence="6 10" id="KW-0808">Transferase</keyword>
<comment type="catalytic activity">
    <reaction evidence="9 10">
        <text>uridine(1498) in 16S rRNA + S-adenosyl-L-methionine = N(3)-methyluridine(1498) in 16S rRNA + S-adenosyl-L-homocysteine + H(+)</text>
        <dbReference type="Rhea" id="RHEA:42920"/>
        <dbReference type="Rhea" id="RHEA-COMP:10283"/>
        <dbReference type="Rhea" id="RHEA-COMP:10284"/>
        <dbReference type="ChEBI" id="CHEBI:15378"/>
        <dbReference type="ChEBI" id="CHEBI:57856"/>
        <dbReference type="ChEBI" id="CHEBI:59789"/>
        <dbReference type="ChEBI" id="CHEBI:65315"/>
        <dbReference type="ChEBI" id="CHEBI:74502"/>
        <dbReference type="EC" id="2.1.1.193"/>
    </reaction>
</comment>
<dbReference type="Proteomes" id="UP000028481">
    <property type="component" value="Chromosome"/>
</dbReference>
<evidence type="ECO:0000256" key="7">
    <source>
        <dbReference type="ARBA" id="ARBA00022691"/>
    </source>
</evidence>
<reference evidence="13 14" key="1">
    <citation type="journal article" date="2015" name="Genome Announc.">
        <title>Genome Sequence of a Sulfate-Reducing Thermophilic Bacterium, Thermodesulfobacterium commune DSM 2178T (Phylum Thermodesulfobacteria).</title>
        <authorList>
            <person name="Bhatnagar S."/>
            <person name="Badger J.H."/>
            <person name="Madupu R."/>
            <person name="Khouri H.M."/>
            <person name="O'Connor E.M."/>
            <person name="Robb F.T."/>
            <person name="Ward N.L."/>
            <person name="Eisen J.A."/>
        </authorList>
    </citation>
    <scope>NUCLEOTIDE SEQUENCE [LARGE SCALE GENOMIC DNA]</scope>
    <source>
        <strain evidence="13 14">DSM 2178</strain>
    </source>
</reference>
<evidence type="ECO:0000256" key="9">
    <source>
        <dbReference type="ARBA" id="ARBA00047944"/>
    </source>
</evidence>
<dbReference type="SUPFAM" id="SSF88697">
    <property type="entry name" value="PUA domain-like"/>
    <property type="match status" value="1"/>
</dbReference>
<dbReference type="PANTHER" id="PTHR30027">
    <property type="entry name" value="RIBOSOMAL RNA SMALL SUBUNIT METHYLTRANSFERASE E"/>
    <property type="match status" value="1"/>
</dbReference>
<evidence type="ECO:0000256" key="3">
    <source>
        <dbReference type="ARBA" id="ARBA00022490"/>
    </source>
</evidence>
<dbReference type="SUPFAM" id="SSF75217">
    <property type="entry name" value="alpha/beta knot"/>
    <property type="match status" value="1"/>
</dbReference>
<dbReference type="EMBL" id="CP008796">
    <property type="protein sequence ID" value="AIH04747.1"/>
    <property type="molecule type" value="Genomic_DNA"/>
</dbReference>
<dbReference type="AlphaFoldDB" id="A0A075X164"/>
<dbReference type="KEGG" id="tcm:HL41_08885"/>
<evidence type="ECO:0000256" key="1">
    <source>
        <dbReference type="ARBA" id="ARBA00004496"/>
    </source>
</evidence>
<accession>A0A075X164</accession>
<proteinExistence type="inferred from homology"/>
<dbReference type="NCBIfam" id="TIGR00046">
    <property type="entry name" value="RsmE family RNA methyltransferase"/>
    <property type="match status" value="1"/>
</dbReference>
<organism evidence="13 14">
    <name type="scientific">Thermodesulfobacterium commune DSM 2178</name>
    <dbReference type="NCBI Taxonomy" id="289377"/>
    <lineage>
        <taxon>Bacteria</taxon>
        <taxon>Pseudomonadati</taxon>
        <taxon>Thermodesulfobacteriota</taxon>
        <taxon>Thermodesulfobacteria</taxon>
        <taxon>Thermodesulfobacteriales</taxon>
        <taxon>Thermodesulfobacteriaceae</taxon>
        <taxon>Thermodesulfobacterium</taxon>
    </lineage>
</organism>
<dbReference type="STRING" id="289377.HL41_08885"/>
<gene>
    <name evidence="13" type="ORF">HL41_08885</name>
</gene>
<dbReference type="GO" id="GO:0070042">
    <property type="term" value="F:rRNA (uridine-N3-)-methyltransferase activity"/>
    <property type="evidence" value="ECO:0007669"/>
    <property type="project" value="TreeGrafter"/>
</dbReference>
<comment type="similarity">
    <text evidence="2 10">Belongs to the RNA methyltransferase RsmE family.</text>
</comment>
<keyword evidence="4 10" id="KW-0698">rRNA processing</keyword>
<dbReference type="EC" id="2.1.1.193" evidence="10"/>
<keyword evidence="7 10" id="KW-0949">S-adenosyl-L-methionine</keyword>
<feature type="domain" description="Ribosomal RNA small subunit methyltransferase E PUA-like" evidence="12">
    <location>
        <begin position="38"/>
        <end position="82"/>
    </location>
</feature>
<evidence type="ECO:0000256" key="2">
    <source>
        <dbReference type="ARBA" id="ARBA00005528"/>
    </source>
</evidence>
<dbReference type="eggNOG" id="COG1385">
    <property type="taxonomic scope" value="Bacteria"/>
</dbReference>
<feature type="domain" description="Ribosomal RNA small subunit methyltransferase E methyltransferase" evidence="11">
    <location>
        <begin position="101"/>
        <end position="258"/>
    </location>
</feature>
<dbReference type="PaxDb" id="289377-HL41_08885"/>
<dbReference type="HOGENOM" id="CLU_067442_4_1_0"/>
<evidence type="ECO:0000313" key="13">
    <source>
        <dbReference type="EMBL" id="AIH04747.1"/>
    </source>
</evidence>